<evidence type="ECO:0000256" key="4">
    <source>
        <dbReference type="ARBA" id="ARBA00022723"/>
    </source>
</evidence>
<evidence type="ECO:0000256" key="8">
    <source>
        <dbReference type="ARBA" id="ARBA00024209"/>
    </source>
</evidence>
<name>A0A8T0NQ70_PANVG</name>
<protein>
    <recommendedName>
        <fullName evidence="3">RING-type E3 ubiquitin transferase</fullName>
        <ecNumber evidence="3">2.3.2.27</ecNumber>
    </recommendedName>
</protein>
<evidence type="ECO:0000256" key="6">
    <source>
        <dbReference type="ARBA" id="ARBA00022786"/>
    </source>
</evidence>
<organism evidence="13 14">
    <name type="scientific">Panicum virgatum</name>
    <name type="common">Blackwell switchgrass</name>
    <dbReference type="NCBI Taxonomy" id="38727"/>
    <lineage>
        <taxon>Eukaryota</taxon>
        <taxon>Viridiplantae</taxon>
        <taxon>Streptophyta</taxon>
        <taxon>Embryophyta</taxon>
        <taxon>Tracheophyta</taxon>
        <taxon>Spermatophyta</taxon>
        <taxon>Magnoliopsida</taxon>
        <taxon>Liliopsida</taxon>
        <taxon>Poales</taxon>
        <taxon>Poaceae</taxon>
        <taxon>PACMAD clade</taxon>
        <taxon>Panicoideae</taxon>
        <taxon>Panicodae</taxon>
        <taxon>Paniceae</taxon>
        <taxon>Panicinae</taxon>
        <taxon>Panicum</taxon>
        <taxon>Panicum sect. Hiantes</taxon>
    </lineage>
</organism>
<dbReference type="SUPFAM" id="SSF57850">
    <property type="entry name" value="RING/U-box"/>
    <property type="match status" value="1"/>
</dbReference>
<dbReference type="InterPro" id="IPR053238">
    <property type="entry name" value="RING-H2_zinc_finger"/>
</dbReference>
<accession>A0A8T0NQ70</accession>
<comment type="similarity">
    <text evidence="8">Belongs to the RING-type zinc finger family. ATL subfamily.</text>
</comment>
<keyword evidence="4" id="KW-0479">Metal-binding</keyword>
<evidence type="ECO:0000259" key="12">
    <source>
        <dbReference type="PROSITE" id="PS50089"/>
    </source>
</evidence>
<dbReference type="EMBL" id="CM029053">
    <property type="protein sequence ID" value="KAG2551423.1"/>
    <property type="molecule type" value="Genomic_DNA"/>
</dbReference>
<evidence type="ECO:0000256" key="9">
    <source>
        <dbReference type="PROSITE-ProRule" id="PRU00175"/>
    </source>
</evidence>
<comment type="caution">
    <text evidence="13">The sequence shown here is derived from an EMBL/GenBank/DDBJ whole genome shotgun (WGS) entry which is preliminary data.</text>
</comment>
<feature type="signal peptide" evidence="11">
    <location>
        <begin position="1"/>
        <end position="21"/>
    </location>
</feature>
<dbReference type="PANTHER" id="PTHR14155:SF627">
    <property type="entry name" value="OS06G0192800 PROTEIN"/>
    <property type="match status" value="1"/>
</dbReference>
<keyword evidence="11" id="KW-0732">Signal</keyword>
<dbReference type="InterPro" id="IPR024766">
    <property type="entry name" value="Znf_RING_H2"/>
</dbReference>
<keyword evidence="6" id="KW-0833">Ubl conjugation pathway</keyword>
<reference evidence="13" key="1">
    <citation type="submission" date="2020-05" db="EMBL/GenBank/DDBJ databases">
        <title>WGS assembly of Panicum virgatum.</title>
        <authorList>
            <person name="Lovell J.T."/>
            <person name="Jenkins J."/>
            <person name="Shu S."/>
            <person name="Juenger T.E."/>
            <person name="Schmutz J."/>
        </authorList>
    </citation>
    <scope>NUCLEOTIDE SEQUENCE</scope>
    <source>
        <strain evidence="13">AP13</strain>
    </source>
</reference>
<evidence type="ECO:0000256" key="3">
    <source>
        <dbReference type="ARBA" id="ARBA00012483"/>
    </source>
</evidence>
<dbReference type="EC" id="2.3.2.27" evidence="3"/>
<dbReference type="InterPro" id="IPR001841">
    <property type="entry name" value="Znf_RING"/>
</dbReference>
<keyword evidence="14" id="KW-1185">Reference proteome</keyword>
<comment type="catalytic activity">
    <reaction evidence="1">
        <text>S-ubiquitinyl-[E2 ubiquitin-conjugating enzyme]-L-cysteine + [acceptor protein]-L-lysine = [E2 ubiquitin-conjugating enzyme]-L-cysteine + N(6)-ubiquitinyl-[acceptor protein]-L-lysine.</text>
        <dbReference type="EC" id="2.3.2.27"/>
    </reaction>
</comment>
<evidence type="ECO:0000256" key="2">
    <source>
        <dbReference type="ARBA" id="ARBA00004906"/>
    </source>
</evidence>
<dbReference type="SMART" id="SM00184">
    <property type="entry name" value="RING"/>
    <property type="match status" value="1"/>
</dbReference>
<sequence length="159" mass="16078">MAAAAAAGAVTVAACATAVLALITTSSSNDDEARSGATVAPEVEAVSSPAPPRECAVCLSELPTAGAEEEGRSGPEPAAVRALPACGHAFHADCIGRWLPLRPECPLCRRPVLLGDGQRQAVAASSATPAPPWARPTRGIACGFGDGRVVWTRSPSARQ</sequence>
<keyword evidence="5 9" id="KW-0863">Zinc-finger</keyword>
<dbReference type="PANTHER" id="PTHR14155">
    <property type="entry name" value="RING FINGER DOMAIN-CONTAINING"/>
    <property type="match status" value="1"/>
</dbReference>
<dbReference type="OrthoDB" id="6270329at2759"/>
<evidence type="ECO:0000313" key="13">
    <source>
        <dbReference type="EMBL" id="KAG2551423.1"/>
    </source>
</evidence>
<evidence type="ECO:0000256" key="5">
    <source>
        <dbReference type="ARBA" id="ARBA00022771"/>
    </source>
</evidence>
<gene>
    <name evidence="13" type="ORF">PVAP13_9KG390200</name>
</gene>
<feature type="region of interest" description="Disordered" evidence="10">
    <location>
        <begin position="27"/>
        <end position="46"/>
    </location>
</feature>
<dbReference type="InterPro" id="IPR013083">
    <property type="entry name" value="Znf_RING/FYVE/PHD"/>
</dbReference>
<dbReference type="Proteomes" id="UP000823388">
    <property type="component" value="Chromosome 9K"/>
</dbReference>
<evidence type="ECO:0000256" key="10">
    <source>
        <dbReference type="SAM" id="MobiDB-lite"/>
    </source>
</evidence>
<feature type="chain" id="PRO_5035911133" description="RING-type E3 ubiquitin transferase" evidence="11">
    <location>
        <begin position="22"/>
        <end position="159"/>
    </location>
</feature>
<dbReference type="Pfam" id="PF12678">
    <property type="entry name" value="zf-rbx1"/>
    <property type="match status" value="1"/>
</dbReference>
<dbReference type="AlphaFoldDB" id="A0A8T0NQ70"/>
<dbReference type="GO" id="GO:0061630">
    <property type="term" value="F:ubiquitin protein ligase activity"/>
    <property type="evidence" value="ECO:0007669"/>
    <property type="project" value="UniProtKB-EC"/>
</dbReference>
<evidence type="ECO:0000256" key="11">
    <source>
        <dbReference type="SAM" id="SignalP"/>
    </source>
</evidence>
<dbReference type="Gene3D" id="3.30.40.10">
    <property type="entry name" value="Zinc/RING finger domain, C3HC4 (zinc finger)"/>
    <property type="match status" value="1"/>
</dbReference>
<keyword evidence="7" id="KW-0862">Zinc</keyword>
<feature type="domain" description="RING-type" evidence="12">
    <location>
        <begin position="55"/>
        <end position="109"/>
    </location>
</feature>
<evidence type="ECO:0000313" key="14">
    <source>
        <dbReference type="Proteomes" id="UP000823388"/>
    </source>
</evidence>
<dbReference type="PROSITE" id="PS50089">
    <property type="entry name" value="ZF_RING_2"/>
    <property type="match status" value="1"/>
</dbReference>
<dbReference type="GO" id="GO:0008270">
    <property type="term" value="F:zinc ion binding"/>
    <property type="evidence" value="ECO:0007669"/>
    <property type="project" value="UniProtKB-KW"/>
</dbReference>
<evidence type="ECO:0000256" key="1">
    <source>
        <dbReference type="ARBA" id="ARBA00000900"/>
    </source>
</evidence>
<proteinExistence type="inferred from homology"/>
<comment type="pathway">
    <text evidence="2">Protein modification; protein ubiquitination.</text>
</comment>
<evidence type="ECO:0000256" key="7">
    <source>
        <dbReference type="ARBA" id="ARBA00022833"/>
    </source>
</evidence>